<keyword evidence="7 18" id="KW-0479">Metal-binding</keyword>
<evidence type="ECO:0000256" key="6">
    <source>
        <dbReference type="ARBA" id="ARBA00022695"/>
    </source>
</evidence>
<feature type="region of interest" description="Linker" evidence="18">
    <location>
        <begin position="255"/>
        <end position="275"/>
    </location>
</feature>
<evidence type="ECO:0000256" key="12">
    <source>
        <dbReference type="ARBA" id="ARBA00023268"/>
    </source>
</evidence>
<feature type="binding site" evidence="18">
    <location>
        <position position="391"/>
    </location>
    <ligand>
        <name>UDP-N-acetyl-alpha-D-glucosamine</name>
        <dbReference type="ChEBI" id="CHEBI:57705"/>
    </ligand>
</feature>
<evidence type="ECO:0000256" key="13">
    <source>
        <dbReference type="ARBA" id="ARBA00023315"/>
    </source>
</evidence>
<evidence type="ECO:0000256" key="7">
    <source>
        <dbReference type="ARBA" id="ARBA00022723"/>
    </source>
</evidence>
<keyword evidence="10 18" id="KW-0133">Cell shape</keyword>
<keyword evidence="14 18" id="KW-0961">Cell wall biogenesis/degradation</keyword>
<feature type="binding site" evidence="18">
    <location>
        <begin position="411"/>
        <end position="412"/>
    </location>
    <ligand>
        <name>acetyl-CoA</name>
        <dbReference type="ChEBI" id="CHEBI:57288"/>
    </ligand>
</feature>
<feature type="binding site" evidence="18">
    <location>
        <position position="358"/>
    </location>
    <ligand>
        <name>UDP-N-acetyl-alpha-D-glucosamine</name>
        <dbReference type="ChEBI" id="CHEBI:57705"/>
    </ligand>
</feature>
<dbReference type="EMBL" id="APRZ01000007">
    <property type="protein sequence ID" value="ENX35920.1"/>
    <property type="molecule type" value="Genomic_DNA"/>
</dbReference>
<evidence type="ECO:0000259" key="19">
    <source>
        <dbReference type="Pfam" id="PF12804"/>
    </source>
</evidence>
<dbReference type="InterPro" id="IPR011004">
    <property type="entry name" value="Trimer_LpxA-like_sf"/>
</dbReference>
<feature type="binding site" evidence="18">
    <location>
        <position position="402"/>
    </location>
    <ligand>
        <name>UDP-N-acetyl-alpha-D-glucosamine</name>
        <dbReference type="ChEBI" id="CHEBI:57705"/>
    </ligand>
</feature>
<feature type="binding site" evidence="18">
    <location>
        <position position="448"/>
    </location>
    <ligand>
        <name>acetyl-CoA</name>
        <dbReference type="ChEBI" id="CHEBI:57288"/>
    </ligand>
</feature>
<dbReference type="InterPro" id="IPR029044">
    <property type="entry name" value="Nucleotide-diphossugar_trans"/>
</dbReference>
<dbReference type="HAMAP" id="MF_01631">
    <property type="entry name" value="GlmU"/>
    <property type="match status" value="1"/>
</dbReference>
<dbReference type="GO" id="GO:0003977">
    <property type="term" value="F:UDP-N-acetylglucosamine diphosphorylase activity"/>
    <property type="evidence" value="ECO:0007669"/>
    <property type="project" value="UniProtKB-UniRule"/>
</dbReference>
<dbReference type="SUPFAM" id="SSF51161">
    <property type="entry name" value="Trimeric LpxA-like enzymes"/>
    <property type="match status" value="1"/>
</dbReference>
<keyword evidence="22" id="KW-1185">Reference proteome</keyword>
<feature type="binding site" evidence="18">
    <location>
        <position position="252"/>
    </location>
    <ligand>
        <name>UDP-N-acetyl-alpha-D-glucosamine</name>
        <dbReference type="ChEBI" id="CHEBI:57705"/>
    </ligand>
</feature>
<dbReference type="EC" id="2.7.7.23" evidence="18"/>
<comment type="pathway">
    <text evidence="18">Nucleotide-sugar biosynthesis; UDP-N-acetyl-alpha-D-glucosamine biosynthesis; UDP-N-acetyl-alpha-D-glucosamine from N-acetyl-alpha-D-glucosamine 1-phosphate: step 1/1.</text>
</comment>
<comment type="catalytic activity">
    <reaction evidence="15 18">
        <text>alpha-D-glucosamine 1-phosphate + acetyl-CoA = N-acetyl-alpha-D-glucosamine 1-phosphate + CoA + H(+)</text>
        <dbReference type="Rhea" id="RHEA:13725"/>
        <dbReference type="ChEBI" id="CHEBI:15378"/>
        <dbReference type="ChEBI" id="CHEBI:57287"/>
        <dbReference type="ChEBI" id="CHEBI:57288"/>
        <dbReference type="ChEBI" id="CHEBI:57776"/>
        <dbReference type="ChEBI" id="CHEBI:58516"/>
        <dbReference type="EC" id="2.3.1.157"/>
    </reaction>
</comment>
<dbReference type="CDD" id="cd02540">
    <property type="entry name" value="GT2_GlmU_N_bac"/>
    <property type="match status" value="1"/>
</dbReference>
<dbReference type="GO" id="GO:0005737">
    <property type="term" value="C:cytoplasm"/>
    <property type="evidence" value="ECO:0007669"/>
    <property type="project" value="UniProtKB-SubCell"/>
</dbReference>
<dbReference type="UniPathway" id="UPA00113">
    <property type="reaction ID" value="UER00532"/>
</dbReference>
<dbReference type="SUPFAM" id="SSF53448">
    <property type="entry name" value="Nucleotide-diphospho-sugar transferases"/>
    <property type="match status" value="1"/>
</dbReference>
<comment type="caution">
    <text evidence="18">Lacks conserved residue(s) required for the propagation of feature annotation.</text>
</comment>
<evidence type="ECO:0000256" key="4">
    <source>
        <dbReference type="ARBA" id="ARBA00022490"/>
    </source>
</evidence>
<dbReference type="HOGENOM" id="CLU_029499_15_2_6"/>
<feature type="binding site" evidence="18">
    <location>
        <begin position="128"/>
        <end position="130"/>
    </location>
    <ligand>
        <name>UDP-N-acetyl-alpha-D-glucosamine</name>
        <dbReference type="ChEBI" id="CHEBI:57705"/>
    </ligand>
</feature>
<feature type="domain" description="Mannose-1-phosphate guanyltransferase C-terminal" evidence="20">
    <location>
        <begin position="293"/>
        <end position="382"/>
    </location>
</feature>
<evidence type="ECO:0000256" key="11">
    <source>
        <dbReference type="ARBA" id="ARBA00022984"/>
    </source>
</evidence>
<keyword evidence="5 18" id="KW-0808">Transferase</keyword>
<evidence type="ECO:0000256" key="3">
    <source>
        <dbReference type="ARBA" id="ARBA00007947"/>
    </source>
</evidence>
<feature type="binding site" evidence="18">
    <location>
        <position position="252"/>
    </location>
    <ligand>
        <name>Mg(2+)</name>
        <dbReference type="ChEBI" id="CHEBI:18420"/>
    </ligand>
</feature>
<dbReference type="Pfam" id="PF25087">
    <property type="entry name" value="GMPPB_C"/>
    <property type="match status" value="1"/>
</dbReference>
<evidence type="ECO:0000313" key="21">
    <source>
        <dbReference type="EMBL" id="ENX35920.1"/>
    </source>
</evidence>
<evidence type="ECO:0000256" key="2">
    <source>
        <dbReference type="ARBA" id="ARBA00007707"/>
    </source>
</evidence>
<dbReference type="GO" id="GO:0009245">
    <property type="term" value="P:lipid A biosynthetic process"/>
    <property type="evidence" value="ECO:0007669"/>
    <property type="project" value="UniProtKB-UniRule"/>
</dbReference>
<gene>
    <name evidence="18" type="primary">glmU</name>
    <name evidence="21" type="ORF">F889_00619</name>
</gene>
<dbReference type="GO" id="GO:0009252">
    <property type="term" value="P:peptidoglycan biosynthetic process"/>
    <property type="evidence" value="ECO:0007669"/>
    <property type="project" value="UniProtKB-UniRule"/>
</dbReference>
<dbReference type="GO" id="GO:0008360">
    <property type="term" value="P:regulation of cell shape"/>
    <property type="evidence" value="ECO:0007669"/>
    <property type="project" value="UniProtKB-KW"/>
</dbReference>
<dbReference type="NCBIfam" id="TIGR01173">
    <property type="entry name" value="glmU"/>
    <property type="match status" value="1"/>
</dbReference>
<dbReference type="PANTHER" id="PTHR43584:SF3">
    <property type="entry name" value="BIFUNCTIONAL PROTEIN GLMU"/>
    <property type="match status" value="1"/>
</dbReference>
<keyword evidence="9 18" id="KW-0460">Magnesium</keyword>
<comment type="function">
    <text evidence="17 18">Catalyzes the last two sequential reactions in the de novo biosynthetic pathway for UDP-N-acetylglucosamine (UDP-GlcNAc). The C-terminal domain catalyzes the transfer of acetyl group from acetyl coenzyme A to glucosamine-1-phosphate (GlcN-1-P) to produce N-acetylglucosamine-1-phosphate (GlcNAc-1-P), which is converted into UDP-GlcNAc by the transfer of uridine 5-monophosphate (from uridine 5-triphosphate), a reaction catalyzed by the N-terminal domain.</text>
</comment>
<comment type="similarity">
    <text evidence="2 18">In the C-terminal section; belongs to the transferase hexapeptide repeat family.</text>
</comment>
<evidence type="ECO:0000256" key="15">
    <source>
        <dbReference type="ARBA" id="ARBA00048247"/>
    </source>
</evidence>
<evidence type="ECO:0000256" key="18">
    <source>
        <dbReference type="HAMAP-Rule" id="MF_01631"/>
    </source>
</evidence>
<keyword evidence="12 18" id="KW-0511">Multifunctional enzyme</keyword>
<feature type="domain" description="MobA-like NTP transferase" evidence="19">
    <location>
        <begin position="33"/>
        <end position="156"/>
    </location>
</feature>
<feature type="binding site" evidence="18">
    <location>
        <position position="50"/>
    </location>
    <ligand>
        <name>UDP-N-acetyl-alpha-D-glucosamine</name>
        <dbReference type="ChEBI" id="CHEBI:57705"/>
    </ligand>
</feature>
<dbReference type="InterPro" id="IPR038009">
    <property type="entry name" value="GlmU_C_LbH"/>
</dbReference>
<feature type="binding site" evidence="18">
    <location>
        <begin position="106"/>
        <end position="107"/>
    </location>
    <ligand>
        <name>UDP-N-acetyl-alpha-D-glucosamine</name>
        <dbReference type="ChEBI" id="CHEBI:57705"/>
    </ligand>
</feature>
<keyword evidence="6 18" id="KW-0548">Nucleotidyltransferase</keyword>
<accession>N9RBD5</accession>
<dbReference type="GO" id="GO:0006048">
    <property type="term" value="P:UDP-N-acetylglucosamine biosynthetic process"/>
    <property type="evidence" value="ECO:0007669"/>
    <property type="project" value="UniProtKB-UniPathway"/>
</dbReference>
<comment type="subunit">
    <text evidence="18">Homotrimer.</text>
</comment>
<evidence type="ECO:0000256" key="9">
    <source>
        <dbReference type="ARBA" id="ARBA00022842"/>
    </source>
</evidence>
<comment type="pathway">
    <text evidence="18">Nucleotide-sugar biosynthesis; UDP-N-acetyl-alpha-D-glucosamine biosynthesis; N-acetyl-alpha-D-glucosamine 1-phosphate from alpha-D-glucosamine 6-phosphate (route II): step 2/2.</text>
</comment>
<dbReference type="Gene3D" id="3.90.550.10">
    <property type="entry name" value="Spore Coat Polysaccharide Biosynthesis Protein SpsA, Chain A"/>
    <property type="match status" value="1"/>
</dbReference>
<feature type="binding site" evidence="18">
    <location>
        <position position="405"/>
    </location>
    <ligand>
        <name>acetyl-CoA</name>
        <dbReference type="ChEBI" id="CHEBI:57288"/>
    </ligand>
</feature>
<dbReference type="InterPro" id="IPR025877">
    <property type="entry name" value="MobA-like_NTP_Trfase"/>
</dbReference>
<comment type="subcellular location">
    <subcellularLocation>
        <location evidence="1 18">Cytoplasm</location>
    </subcellularLocation>
</comment>
<comment type="caution">
    <text evidence="21">The sequence shown here is derived from an EMBL/GenBank/DDBJ whole genome shotgun (WGS) entry which is preliminary data.</text>
</comment>
<feature type="binding site" evidence="18">
    <location>
        <position position="179"/>
    </location>
    <ligand>
        <name>UDP-N-acetyl-alpha-D-glucosamine</name>
        <dbReference type="ChEBI" id="CHEBI:57705"/>
    </ligand>
</feature>
<feature type="binding site" evidence="18">
    <location>
        <position position="130"/>
    </location>
    <ligand>
        <name>Mg(2+)</name>
        <dbReference type="ChEBI" id="CHEBI:18420"/>
    </ligand>
</feature>
<dbReference type="GO" id="GO:0019134">
    <property type="term" value="F:glucosamine-1-phosphate N-acetyltransferase activity"/>
    <property type="evidence" value="ECO:0007669"/>
    <property type="project" value="UniProtKB-UniRule"/>
</dbReference>
<keyword evidence="8 18" id="KW-0677">Repeat</keyword>
<dbReference type="InterPro" id="IPR050065">
    <property type="entry name" value="GlmU-like"/>
</dbReference>
<evidence type="ECO:0000256" key="14">
    <source>
        <dbReference type="ARBA" id="ARBA00023316"/>
    </source>
</evidence>
<feature type="binding site" evidence="18">
    <location>
        <position position="376"/>
    </location>
    <ligand>
        <name>UDP-N-acetyl-alpha-D-glucosamine</name>
        <dbReference type="ChEBI" id="CHEBI:57705"/>
    </ligand>
</feature>
<dbReference type="UniPathway" id="UPA00973"/>
<protein>
    <recommendedName>
        <fullName evidence="18">Bifunctional protein GlmU</fullName>
    </recommendedName>
    <domain>
        <recommendedName>
            <fullName evidence="18">UDP-N-acetylglucosamine pyrophosphorylase</fullName>
            <ecNumber evidence="18">2.7.7.23</ecNumber>
        </recommendedName>
        <alternativeName>
            <fullName evidence="18">N-acetylglucosamine-1-phosphate uridyltransferase</fullName>
        </alternativeName>
    </domain>
    <domain>
        <recommendedName>
            <fullName evidence="18">Glucosamine-1-phosphate N-acetyltransferase</fullName>
            <ecNumber evidence="18">2.3.1.157</ecNumber>
        </recommendedName>
    </domain>
</protein>
<sequence>MTSSLAFGPRCVFLFSTITFDLSHLELVMSTTVIILAAGKGTRMRSQLPKVLQPLAGRPLLGHVIQTAKKLHAQNIITIYGHGGNLVKQSFAAEQIEWVEQAEQLGTGHAVQMTLPVLPQDGISLILYGDVPLVRQSTLEQLLEASSQSGIGMITLNVENPTGYGRIVRQAGKIQAIVEHKDANEEQRQIQEINTGIYCVSNAKLHQWLPKLSNNNVQGEYYLTDIVAMAVADGLEIASIQPELEFEVEGVNDRLQLATLERQFQQQQAKELMQQGVHLIDPNRFDLRGSLQCGQDVQIDVNVIIEGDCELGDNVHLGAGCILKNTRIAAGTKVQAYSIFENAIVGENTQIGPFARLRPGANLANDVHIGNFVEVKNSTIGLGSKANHFTYLGDAEIGAGCNIGAGTITCNYDGANKHRTIIEDNVFIGTNNSLVAPIKIGQGATTGAGSTLTRDVADHSLAVERSKQFEKANYQRPQKLKK</sequence>
<evidence type="ECO:0000256" key="16">
    <source>
        <dbReference type="ARBA" id="ARBA00048493"/>
    </source>
</evidence>
<evidence type="ECO:0000256" key="10">
    <source>
        <dbReference type="ARBA" id="ARBA00022960"/>
    </source>
</evidence>
<feature type="binding site" evidence="18">
    <location>
        <position position="165"/>
    </location>
    <ligand>
        <name>UDP-N-acetyl-alpha-D-glucosamine</name>
        <dbReference type="ChEBI" id="CHEBI:57705"/>
    </ligand>
</feature>
<dbReference type="GO" id="GO:0000287">
    <property type="term" value="F:magnesium ion binding"/>
    <property type="evidence" value="ECO:0007669"/>
    <property type="project" value="UniProtKB-UniRule"/>
</dbReference>
<comment type="similarity">
    <text evidence="3 18">In the N-terminal section; belongs to the N-acetylglucosamine-1-phosphate uridyltransferase family.</text>
</comment>
<organism evidence="21 22">
    <name type="scientific">Acinetobacter colistiniresistens</name>
    <dbReference type="NCBI Taxonomy" id="280145"/>
    <lineage>
        <taxon>Bacteria</taxon>
        <taxon>Pseudomonadati</taxon>
        <taxon>Pseudomonadota</taxon>
        <taxon>Gammaproteobacteria</taxon>
        <taxon>Moraxellales</taxon>
        <taxon>Moraxellaceae</taxon>
        <taxon>Acinetobacter</taxon>
    </lineage>
</organism>
<feature type="binding site" evidence="18">
    <location>
        <position position="194"/>
    </location>
    <ligand>
        <name>UDP-N-acetyl-alpha-D-glucosamine</name>
        <dbReference type="ChEBI" id="CHEBI:57705"/>
    </ligand>
</feature>
<evidence type="ECO:0000256" key="17">
    <source>
        <dbReference type="ARBA" id="ARBA00049628"/>
    </source>
</evidence>
<dbReference type="GO" id="GO:0016020">
    <property type="term" value="C:membrane"/>
    <property type="evidence" value="ECO:0007669"/>
    <property type="project" value="GOC"/>
</dbReference>
<dbReference type="Pfam" id="PF00132">
    <property type="entry name" value="Hexapep"/>
    <property type="match status" value="1"/>
</dbReference>
<feature type="binding site" evidence="18">
    <location>
        <begin position="36"/>
        <end position="39"/>
    </location>
    <ligand>
        <name>UDP-N-acetyl-alpha-D-glucosamine</name>
        <dbReference type="ChEBI" id="CHEBI:57705"/>
    </ligand>
</feature>
<feature type="binding site" evidence="18">
    <location>
        <position position="101"/>
    </location>
    <ligand>
        <name>UDP-N-acetyl-alpha-D-glucosamine</name>
        <dbReference type="ChEBI" id="CHEBI:57705"/>
    </ligand>
</feature>
<keyword evidence="11 18" id="KW-0573">Peptidoglycan synthesis</keyword>
<feature type="region of interest" description="Pyrophosphorylase" evidence="18">
    <location>
        <begin position="1"/>
        <end position="254"/>
    </location>
</feature>
<keyword evidence="4 18" id="KW-0963">Cytoplasm</keyword>
<dbReference type="InterPro" id="IPR005882">
    <property type="entry name" value="Bifunctional_GlmU"/>
</dbReference>
<dbReference type="GO" id="GO:0071555">
    <property type="term" value="P:cell wall organization"/>
    <property type="evidence" value="ECO:0007669"/>
    <property type="project" value="UniProtKB-KW"/>
</dbReference>
<dbReference type="AlphaFoldDB" id="N9RBD5"/>
<dbReference type="Pfam" id="PF12804">
    <property type="entry name" value="NTP_transf_3"/>
    <property type="match status" value="1"/>
</dbReference>
<feature type="binding site" evidence="18">
    <location>
        <position position="465"/>
    </location>
    <ligand>
        <name>acetyl-CoA</name>
        <dbReference type="ChEBI" id="CHEBI:57288"/>
    </ligand>
</feature>
<comment type="cofactor">
    <cofactor evidence="18">
        <name>Mg(2+)</name>
        <dbReference type="ChEBI" id="CHEBI:18420"/>
    </cofactor>
    <text evidence="18">Binds 1 Mg(2+) ion per subunit.</text>
</comment>
<evidence type="ECO:0000256" key="5">
    <source>
        <dbReference type="ARBA" id="ARBA00022679"/>
    </source>
</evidence>
<dbReference type="InterPro" id="IPR056729">
    <property type="entry name" value="GMPPB_C"/>
</dbReference>
<evidence type="ECO:0000256" key="8">
    <source>
        <dbReference type="ARBA" id="ARBA00022737"/>
    </source>
</evidence>
<comment type="pathway">
    <text evidence="18">Bacterial outer membrane biogenesis; LPS lipid A biosynthesis.</text>
</comment>
<dbReference type="Gene3D" id="2.160.10.10">
    <property type="entry name" value="Hexapeptide repeat proteins"/>
    <property type="match status" value="1"/>
</dbReference>
<evidence type="ECO:0000313" key="22">
    <source>
        <dbReference type="Proteomes" id="UP000013009"/>
    </source>
</evidence>
<evidence type="ECO:0000259" key="20">
    <source>
        <dbReference type="Pfam" id="PF25087"/>
    </source>
</evidence>
<dbReference type="Proteomes" id="UP000013009">
    <property type="component" value="Unassembled WGS sequence"/>
</dbReference>
<dbReference type="PANTHER" id="PTHR43584">
    <property type="entry name" value="NUCLEOTIDYL TRANSFERASE"/>
    <property type="match status" value="1"/>
</dbReference>
<comment type="catalytic activity">
    <reaction evidence="16 18">
        <text>N-acetyl-alpha-D-glucosamine 1-phosphate + UTP + H(+) = UDP-N-acetyl-alpha-D-glucosamine + diphosphate</text>
        <dbReference type="Rhea" id="RHEA:13509"/>
        <dbReference type="ChEBI" id="CHEBI:15378"/>
        <dbReference type="ChEBI" id="CHEBI:33019"/>
        <dbReference type="ChEBI" id="CHEBI:46398"/>
        <dbReference type="ChEBI" id="CHEBI:57705"/>
        <dbReference type="ChEBI" id="CHEBI:57776"/>
        <dbReference type="EC" id="2.7.7.23"/>
    </reaction>
</comment>
<dbReference type="GO" id="GO:0000902">
    <property type="term" value="P:cell morphogenesis"/>
    <property type="evidence" value="ECO:0007669"/>
    <property type="project" value="UniProtKB-UniRule"/>
</dbReference>
<feature type="active site" description="Proton acceptor" evidence="18">
    <location>
        <position position="388"/>
    </location>
</feature>
<reference evidence="21 22" key="1">
    <citation type="submission" date="2013-02" db="EMBL/GenBank/DDBJ databases">
        <title>The Genome Sequence of Acinetobacter sp. NIPH 1859.</title>
        <authorList>
            <consortium name="The Broad Institute Genome Sequencing Platform"/>
            <consortium name="The Broad Institute Genome Sequencing Center for Infectious Disease"/>
            <person name="Cerqueira G."/>
            <person name="Feldgarden M."/>
            <person name="Courvalin P."/>
            <person name="Perichon B."/>
            <person name="Grillot-Courvalin C."/>
            <person name="Clermont D."/>
            <person name="Rocha E."/>
            <person name="Yoon E.-J."/>
            <person name="Nemec A."/>
            <person name="Walker B."/>
            <person name="Young S.K."/>
            <person name="Zeng Q."/>
            <person name="Gargeya S."/>
            <person name="Fitzgerald M."/>
            <person name="Haas B."/>
            <person name="Abouelleil A."/>
            <person name="Alvarado L."/>
            <person name="Arachchi H.M."/>
            <person name="Berlin A.M."/>
            <person name="Chapman S.B."/>
            <person name="Dewar J."/>
            <person name="Goldberg J."/>
            <person name="Griggs A."/>
            <person name="Gujja S."/>
            <person name="Hansen M."/>
            <person name="Howarth C."/>
            <person name="Imamovic A."/>
            <person name="Larimer J."/>
            <person name="McCowan C."/>
            <person name="Murphy C."/>
            <person name="Neiman D."/>
            <person name="Pearson M."/>
            <person name="Priest M."/>
            <person name="Roberts A."/>
            <person name="Saif S."/>
            <person name="Shea T."/>
            <person name="Sisk P."/>
            <person name="Sykes S."/>
            <person name="Wortman J."/>
            <person name="Nusbaum C."/>
            <person name="Birren B."/>
        </authorList>
    </citation>
    <scope>NUCLEOTIDE SEQUENCE [LARGE SCALE GENOMIC DNA]</scope>
    <source>
        <strain evidence="21 22">NIPH 1859</strain>
    </source>
</reference>
<proteinExistence type="inferred from homology"/>
<keyword evidence="13 18" id="KW-0012">Acyltransferase</keyword>
<dbReference type="PATRIC" id="fig|1217695.3.peg.597"/>
<dbReference type="EC" id="2.3.1.157" evidence="18"/>
<name>N9RBD5_9GAMM</name>
<feature type="region of interest" description="N-acetyltransferase" evidence="18">
    <location>
        <begin position="276"/>
        <end position="482"/>
    </location>
</feature>
<dbReference type="CDD" id="cd03353">
    <property type="entry name" value="LbH_GlmU_C"/>
    <property type="match status" value="1"/>
</dbReference>
<dbReference type="InterPro" id="IPR001451">
    <property type="entry name" value="Hexapep"/>
</dbReference>
<evidence type="ECO:0000256" key="1">
    <source>
        <dbReference type="ARBA" id="ARBA00004496"/>
    </source>
</evidence>